<dbReference type="AlphaFoldDB" id="A0A8J3QH78"/>
<feature type="compositionally biased region" description="Polar residues" evidence="1">
    <location>
        <begin position="466"/>
        <end position="476"/>
    </location>
</feature>
<name>A0A8J3QH78_9ACTN</name>
<reference evidence="2" key="1">
    <citation type="submission" date="2021-01" db="EMBL/GenBank/DDBJ databases">
        <title>Whole genome shotgun sequence of Rhizocola hellebori NBRC 109834.</title>
        <authorList>
            <person name="Komaki H."/>
            <person name="Tamura T."/>
        </authorList>
    </citation>
    <scope>NUCLEOTIDE SEQUENCE</scope>
    <source>
        <strain evidence="2">NBRC 109834</strain>
    </source>
</reference>
<comment type="caution">
    <text evidence="2">The sequence shown here is derived from an EMBL/GenBank/DDBJ whole genome shotgun (WGS) entry which is preliminary data.</text>
</comment>
<feature type="region of interest" description="Disordered" evidence="1">
    <location>
        <begin position="429"/>
        <end position="482"/>
    </location>
</feature>
<gene>
    <name evidence="2" type="ORF">Rhe02_88850</name>
</gene>
<feature type="region of interest" description="Disordered" evidence="1">
    <location>
        <begin position="293"/>
        <end position="318"/>
    </location>
</feature>
<evidence type="ECO:0000256" key="1">
    <source>
        <dbReference type="SAM" id="MobiDB-lite"/>
    </source>
</evidence>
<evidence type="ECO:0008006" key="4">
    <source>
        <dbReference type="Google" id="ProtNLM"/>
    </source>
</evidence>
<proteinExistence type="predicted"/>
<feature type="region of interest" description="Disordered" evidence="1">
    <location>
        <begin position="635"/>
        <end position="674"/>
    </location>
</feature>
<organism evidence="2 3">
    <name type="scientific">Rhizocola hellebori</name>
    <dbReference type="NCBI Taxonomy" id="1392758"/>
    <lineage>
        <taxon>Bacteria</taxon>
        <taxon>Bacillati</taxon>
        <taxon>Actinomycetota</taxon>
        <taxon>Actinomycetes</taxon>
        <taxon>Micromonosporales</taxon>
        <taxon>Micromonosporaceae</taxon>
        <taxon>Rhizocola</taxon>
    </lineage>
</organism>
<sequence>MALVRVYCGISSAVDASIVGAPGRLTVAVVDDSGRLLEYCEINDDPAGYAAVTAMLAERFGGSTMIMLAVDSDDHLVVSLLAASARPIAYTDDETADDFADRFGDDESLDELQALVAGRRAVGLARALQAGALSAAVTPTPREYAALKPILAAHSALAIGRHAAAVALREVLRELYPAALRAYPDPAEPVALAMLDALPEPGLLSAAAGRGRDTAVTVAARLVADGVCDNDTALEAVTALRVAINETPRRNGAKQLTAAVSDAVRASVAAVRSADAAVGILIHALGERVVTTGAPAAPAPPRRRVNPAPLTTTVSAPRPVAPPPVAPIPVSPAPQPVHVPVPVPVAAAVAQPVPVAAGRPAWAQTTPPPTPPGFEPTPVTGTPMVPRQMPTAIPAQRVPAAPPLPLPPSDADLLTPFVPTLTHAAINDERAARGLPNKQVPEGTAALGSRANWPLVGEDSDEPVSAQPSAQRSNRVTPPWQADDLVLPPSLRLVEPTVDPSAPQVRLVDDTALTSRIPKPRRTERNGSEMSDDTDLLIFASVSSAWFSGDVSDGETTWNSGMDMGWRTAEEASLRPSNGGDTNAGLPRRVPAANLVPGSPLAPERPLRIVRDAGEIAAHTSNYFRGWRRGNQEAGGFAVGGRPGRESASGWDFSREHEIRDDHNDYGQRAANYR</sequence>
<accession>A0A8J3QH78</accession>
<evidence type="ECO:0000313" key="2">
    <source>
        <dbReference type="EMBL" id="GIH10818.1"/>
    </source>
</evidence>
<feature type="compositionally biased region" description="Basic and acidic residues" evidence="1">
    <location>
        <begin position="653"/>
        <end position="666"/>
    </location>
</feature>
<keyword evidence="3" id="KW-1185">Reference proteome</keyword>
<dbReference type="Proteomes" id="UP000612899">
    <property type="component" value="Unassembled WGS sequence"/>
</dbReference>
<dbReference type="RefSeq" id="WP_239124454.1">
    <property type="nucleotide sequence ID" value="NZ_BONY01000108.1"/>
</dbReference>
<protein>
    <recommendedName>
        <fullName evidence="4">Transposase</fullName>
    </recommendedName>
</protein>
<dbReference type="EMBL" id="BONY01000108">
    <property type="protein sequence ID" value="GIH10818.1"/>
    <property type="molecule type" value="Genomic_DNA"/>
</dbReference>
<evidence type="ECO:0000313" key="3">
    <source>
        <dbReference type="Proteomes" id="UP000612899"/>
    </source>
</evidence>